<sequence>MHLPDSATRFAENETRVRPRRDHTVLILLGSLFWSRDRGGIGFAVEGGWCWRRRCARHCSLKAETRHSVRHFARNQTHSTRASFKLASSPVNVTLPTLRARSRPAPRLFATHKTRHRAHLDAQQNHLLKVVVDSFPVHQLQARELVDAYPQRPIGKSEAGLGWRQRVDGDDDAGFGTRAERGGCGVGGRNGCWETEKGMRAGSEWIRSGSKPFGETWYGACAIARGLGDGVANKYRRTETALAGCGLASTRDMDLGGCGDGLVDRDGVGGRIPGSECGVPETERVGHGVVGGCLGTVRGVVLAESASGVG</sequence>
<evidence type="ECO:0000313" key="1">
    <source>
        <dbReference type="EMBL" id="GAT44683.1"/>
    </source>
</evidence>
<protein>
    <submittedName>
        <fullName evidence="1">Uncharacterized protein</fullName>
    </submittedName>
</protein>
<evidence type="ECO:0000313" key="2">
    <source>
        <dbReference type="Proteomes" id="UP000815677"/>
    </source>
</evidence>
<proteinExistence type="predicted"/>
<organism evidence="1 2">
    <name type="scientific">Mycena chlorophos</name>
    <name type="common">Agaric fungus</name>
    <name type="synonym">Agaricus chlorophos</name>
    <dbReference type="NCBI Taxonomy" id="658473"/>
    <lineage>
        <taxon>Eukaryota</taxon>
        <taxon>Fungi</taxon>
        <taxon>Dikarya</taxon>
        <taxon>Basidiomycota</taxon>
        <taxon>Agaricomycotina</taxon>
        <taxon>Agaricomycetes</taxon>
        <taxon>Agaricomycetidae</taxon>
        <taxon>Agaricales</taxon>
        <taxon>Marasmiineae</taxon>
        <taxon>Mycenaceae</taxon>
        <taxon>Mycena</taxon>
    </lineage>
</organism>
<reference evidence="1" key="1">
    <citation type="submission" date="2014-09" db="EMBL/GenBank/DDBJ databases">
        <title>Genome sequence of the luminous mushroom Mycena chlorophos for searching fungal bioluminescence genes.</title>
        <authorList>
            <person name="Tanaka Y."/>
            <person name="Kasuga D."/>
            <person name="Oba Y."/>
            <person name="Hase S."/>
            <person name="Sato K."/>
            <person name="Oba Y."/>
            <person name="Sakakibara Y."/>
        </authorList>
    </citation>
    <scope>NUCLEOTIDE SEQUENCE</scope>
</reference>
<dbReference type="Proteomes" id="UP000815677">
    <property type="component" value="Unassembled WGS sequence"/>
</dbReference>
<name>A0ABQ0L0J9_MYCCL</name>
<keyword evidence="2" id="KW-1185">Reference proteome</keyword>
<dbReference type="EMBL" id="DF840009">
    <property type="protein sequence ID" value="GAT44683.1"/>
    <property type="molecule type" value="Genomic_DNA"/>
</dbReference>
<gene>
    <name evidence="1" type="ORF">MCHLO_02296</name>
</gene>
<accession>A0ABQ0L0J9</accession>